<feature type="binding site" evidence="1">
    <location>
        <position position="102"/>
    </location>
    <ligand>
        <name>a divalent metal cation</name>
        <dbReference type="ChEBI" id="CHEBI:60240"/>
        <label>1</label>
    </ligand>
</feature>
<feature type="binding site" evidence="1">
    <location>
        <position position="216"/>
    </location>
    <ligand>
        <name>a divalent metal cation</name>
        <dbReference type="ChEBI" id="CHEBI:60240"/>
        <label>1</label>
    </ligand>
</feature>
<accession>A0A414FYC2</accession>
<feature type="binding site" evidence="1">
    <location>
        <position position="168"/>
    </location>
    <ligand>
        <name>a divalent metal cation</name>
        <dbReference type="ChEBI" id="CHEBI:60240"/>
        <label>2</label>
    </ligand>
</feature>
<dbReference type="Gene3D" id="3.20.20.140">
    <property type="entry name" value="Metal-dependent hydrolases"/>
    <property type="match status" value="1"/>
</dbReference>
<protein>
    <submittedName>
        <fullName evidence="2">TatD family deoxyribonuclease</fullName>
    </submittedName>
</protein>
<keyword evidence="1" id="KW-0479">Metal-binding</keyword>
<dbReference type="AlphaFoldDB" id="A0A414FYC2"/>
<dbReference type="EMBL" id="QSJI01000002">
    <property type="protein sequence ID" value="RHD56551.1"/>
    <property type="molecule type" value="Genomic_DNA"/>
</dbReference>
<dbReference type="Pfam" id="PF01026">
    <property type="entry name" value="TatD_DNase"/>
    <property type="match status" value="1"/>
</dbReference>
<proteinExistence type="predicted"/>
<feature type="binding site" evidence="1">
    <location>
        <position position="20"/>
    </location>
    <ligand>
        <name>a divalent metal cation</name>
        <dbReference type="ChEBI" id="CHEBI:60240"/>
        <label>1</label>
    </ligand>
</feature>
<gene>
    <name evidence="2" type="ORF">DW787_03125</name>
</gene>
<feature type="binding site" evidence="1">
    <location>
        <position position="142"/>
    </location>
    <ligand>
        <name>a divalent metal cation</name>
        <dbReference type="ChEBI" id="CHEBI:60240"/>
        <label>2</label>
    </ligand>
</feature>
<dbReference type="GO" id="GO:0016788">
    <property type="term" value="F:hydrolase activity, acting on ester bonds"/>
    <property type="evidence" value="ECO:0007669"/>
    <property type="project" value="InterPro"/>
</dbReference>
<dbReference type="GO" id="GO:0046872">
    <property type="term" value="F:metal ion binding"/>
    <property type="evidence" value="ECO:0007669"/>
    <property type="project" value="UniProtKB-KW"/>
</dbReference>
<reference evidence="2 3" key="1">
    <citation type="submission" date="2018-08" db="EMBL/GenBank/DDBJ databases">
        <title>A genome reference for cultivated species of the human gut microbiota.</title>
        <authorList>
            <person name="Zou Y."/>
            <person name="Xue W."/>
            <person name="Luo G."/>
        </authorList>
    </citation>
    <scope>NUCLEOTIDE SEQUENCE [LARGE SCALE GENOMIC DNA]</scope>
    <source>
        <strain evidence="2 3">AM30-5LB</strain>
    </source>
</reference>
<evidence type="ECO:0000313" key="3">
    <source>
        <dbReference type="Proteomes" id="UP000286050"/>
    </source>
</evidence>
<evidence type="ECO:0000256" key="1">
    <source>
        <dbReference type="PIRSR" id="PIRSR005902-1"/>
    </source>
</evidence>
<evidence type="ECO:0000313" key="2">
    <source>
        <dbReference type="EMBL" id="RHD56551.1"/>
    </source>
</evidence>
<dbReference type="InterPro" id="IPR032466">
    <property type="entry name" value="Metal_Hydrolase"/>
</dbReference>
<name>A0A414FYC2_9ACTN</name>
<dbReference type="SUPFAM" id="SSF51556">
    <property type="entry name" value="Metallo-dependent hydrolases"/>
    <property type="match status" value="1"/>
</dbReference>
<dbReference type="InterPro" id="IPR001130">
    <property type="entry name" value="TatD-like"/>
</dbReference>
<sequence length="266" mass="28833">MMGETTTGGIRPPWRLVDMHCHPDQLANGSEVASDAERLGLALFCVTVSPADALAALERFDVNPNVFVGAGLHPWWLADGRCSESDIEAAARLVATSRLIGEIGLDFNGPRAETAALQERGLSAILQSCARHPVPGRVLSLHAGKAAGRVLDLLEEFTIPEHASCIFHWFSGTSEELTRARRTGCLFSVNERMLASKRGREYARQIPLERLLIETDAPRTFGQRSSAAALGNSLERTLDALASIRPESRNRIANQAVALGMELLSV</sequence>
<dbReference type="PANTHER" id="PTHR46124">
    <property type="entry name" value="D-AMINOACYL-TRNA DEACYLASE"/>
    <property type="match status" value="1"/>
</dbReference>
<dbReference type="PIRSF" id="PIRSF005902">
    <property type="entry name" value="DNase_TatD"/>
    <property type="match status" value="1"/>
</dbReference>
<dbReference type="PANTHER" id="PTHR46124:SF2">
    <property type="entry name" value="D-AMINOACYL-TRNA DEACYLASE"/>
    <property type="match status" value="1"/>
</dbReference>
<dbReference type="Proteomes" id="UP000286050">
    <property type="component" value="Unassembled WGS sequence"/>
</dbReference>
<comment type="caution">
    <text evidence="2">The sequence shown here is derived from an EMBL/GenBank/DDBJ whole genome shotgun (WGS) entry which is preliminary data.</text>
</comment>
<organism evidence="2 3">
    <name type="scientific">Collinsella intestinalis</name>
    <dbReference type="NCBI Taxonomy" id="147207"/>
    <lineage>
        <taxon>Bacteria</taxon>
        <taxon>Bacillati</taxon>
        <taxon>Actinomycetota</taxon>
        <taxon>Coriobacteriia</taxon>
        <taxon>Coriobacteriales</taxon>
        <taxon>Coriobacteriaceae</taxon>
        <taxon>Collinsella</taxon>
    </lineage>
</organism>
<feature type="binding site" evidence="1">
    <location>
        <position position="22"/>
    </location>
    <ligand>
        <name>a divalent metal cation</name>
        <dbReference type="ChEBI" id="CHEBI:60240"/>
        <label>1</label>
    </ligand>
</feature>